<evidence type="ECO:0000256" key="1">
    <source>
        <dbReference type="ARBA" id="ARBA00010541"/>
    </source>
</evidence>
<dbReference type="InterPro" id="IPR036034">
    <property type="entry name" value="PDZ_sf"/>
</dbReference>
<dbReference type="Pfam" id="PF13180">
    <property type="entry name" value="PDZ_2"/>
    <property type="match status" value="1"/>
</dbReference>
<dbReference type="GO" id="GO:0004252">
    <property type="term" value="F:serine-type endopeptidase activity"/>
    <property type="evidence" value="ECO:0007669"/>
    <property type="project" value="InterPro"/>
</dbReference>
<dbReference type="InterPro" id="IPR001940">
    <property type="entry name" value="Peptidase_S1C"/>
</dbReference>
<evidence type="ECO:0000313" key="7">
    <source>
        <dbReference type="EMBL" id="MCC2126359.1"/>
    </source>
</evidence>
<dbReference type="InterPro" id="IPR009003">
    <property type="entry name" value="Peptidase_S1_PA"/>
</dbReference>
<comment type="caution">
    <text evidence="7">The sequence shown here is derived from an EMBL/GenBank/DDBJ whole genome shotgun (WGS) entry which is preliminary data.</text>
</comment>
<dbReference type="SUPFAM" id="SSF50156">
    <property type="entry name" value="PDZ domain-like"/>
    <property type="match status" value="1"/>
</dbReference>
<keyword evidence="2" id="KW-0645">Protease</keyword>
<feature type="region of interest" description="Disordered" evidence="4">
    <location>
        <begin position="1"/>
        <end position="33"/>
    </location>
</feature>
<evidence type="ECO:0000256" key="4">
    <source>
        <dbReference type="SAM" id="MobiDB-lite"/>
    </source>
</evidence>
<accession>A0AAE3A862</accession>
<evidence type="ECO:0000256" key="3">
    <source>
        <dbReference type="ARBA" id="ARBA00022801"/>
    </source>
</evidence>
<feature type="domain" description="PDZ" evidence="6">
    <location>
        <begin position="352"/>
        <end position="442"/>
    </location>
</feature>
<keyword evidence="5" id="KW-0472">Membrane</keyword>
<keyword evidence="8" id="KW-1185">Reference proteome</keyword>
<dbReference type="Gene3D" id="2.40.10.10">
    <property type="entry name" value="Trypsin-like serine proteases"/>
    <property type="match status" value="2"/>
</dbReference>
<organism evidence="7 8">
    <name type="scientific">Hominiventricola filiformis</name>
    <dbReference type="NCBI Taxonomy" id="2885352"/>
    <lineage>
        <taxon>Bacteria</taxon>
        <taxon>Bacillati</taxon>
        <taxon>Bacillota</taxon>
        <taxon>Clostridia</taxon>
        <taxon>Lachnospirales</taxon>
        <taxon>Lachnospiraceae</taxon>
        <taxon>Hominiventricola</taxon>
    </lineage>
</organism>
<feature type="compositionally biased region" description="Basic and acidic residues" evidence="4">
    <location>
        <begin position="1"/>
        <end position="10"/>
    </location>
</feature>
<evidence type="ECO:0000313" key="8">
    <source>
        <dbReference type="Proteomes" id="UP001198220"/>
    </source>
</evidence>
<dbReference type="GO" id="GO:0006508">
    <property type="term" value="P:proteolysis"/>
    <property type="evidence" value="ECO:0007669"/>
    <property type="project" value="UniProtKB-KW"/>
</dbReference>
<dbReference type="PROSITE" id="PS50106">
    <property type="entry name" value="PDZ"/>
    <property type="match status" value="1"/>
</dbReference>
<dbReference type="PRINTS" id="PR00834">
    <property type="entry name" value="PROTEASES2C"/>
</dbReference>
<reference evidence="7 8" key="1">
    <citation type="submission" date="2021-10" db="EMBL/GenBank/DDBJ databases">
        <title>Anaerobic single-cell dispensing facilitates the cultivation of human gut bacteria.</title>
        <authorList>
            <person name="Afrizal A."/>
        </authorList>
    </citation>
    <scope>NUCLEOTIDE SEQUENCE [LARGE SCALE GENOMIC DNA]</scope>
    <source>
        <strain evidence="7 8">CLA-AA-H276</strain>
    </source>
</reference>
<dbReference type="PANTHER" id="PTHR43343">
    <property type="entry name" value="PEPTIDASE S12"/>
    <property type="match status" value="1"/>
</dbReference>
<evidence type="ECO:0000256" key="5">
    <source>
        <dbReference type="SAM" id="Phobius"/>
    </source>
</evidence>
<feature type="compositionally biased region" description="Low complexity" evidence="4">
    <location>
        <begin position="11"/>
        <end position="23"/>
    </location>
</feature>
<keyword evidence="5" id="KW-0812">Transmembrane</keyword>
<feature type="transmembrane region" description="Helical" evidence="5">
    <location>
        <begin position="62"/>
        <end position="87"/>
    </location>
</feature>
<comment type="similarity">
    <text evidence="1">Belongs to the peptidase S1C family.</text>
</comment>
<dbReference type="RefSeq" id="WP_308459454.1">
    <property type="nucleotide sequence ID" value="NZ_JAJEPS010000008.1"/>
</dbReference>
<name>A0AAE3A862_9FIRM</name>
<keyword evidence="5" id="KW-1133">Transmembrane helix</keyword>
<keyword evidence="3" id="KW-0378">Hydrolase</keyword>
<dbReference type="PANTHER" id="PTHR43343:SF3">
    <property type="entry name" value="PROTEASE DO-LIKE 8, CHLOROPLASTIC"/>
    <property type="match status" value="1"/>
</dbReference>
<evidence type="ECO:0000259" key="6">
    <source>
        <dbReference type="PROSITE" id="PS50106"/>
    </source>
</evidence>
<dbReference type="Proteomes" id="UP001198220">
    <property type="component" value="Unassembled WGS sequence"/>
</dbReference>
<dbReference type="EMBL" id="JAJEPS010000008">
    <property type="protein sequence ID" value="MCC2126359.1"/>
    <property type="molecule type" value="Genomic_DNA"/>
</dbReference>
<dbReference type="InterPro" id="IPR051201">
    <property type="entry name" value="Chloro_Bact_Ser_Proteases"/>
</dbReference>
<dbReference type="InterPro" id="IPR043504">
    <property type="entry name" value="Peptidase_S1_PA_chymotrypsin"/>
</dbReference>
<protein>
    <submittedName>
        <fullName evidence="7">Trypsin-like peptidase domain-containing protein</fullName>
    </submittedName>
</protein>
<dbReference type="Gene3D" id="2.30.42.10">
    <property type="match status" value="1"/>
</dbReference>
<evidence type="ECO:0000256" key="2">
    <source>
        <dbReference type="ARBA" id="ARBA00022670"/>
    </source>
</evidence>
<proteinExistence type="inferred from homology"/>
<sequence>MYDDEMRNNDTAENTTEQTTEENGGNYYDTGSTYTHYDSSEAMNQKAPKKKRERKAGGFGRTVAKCLVLALVFGSVSSAAFMGVNYVGNKALGDSVNTKVSLNKANTTVPATSTASASSDVYDVSSIVENCMPSVVSITNVGTQEFRTIFGNYEQESQSSGSGIIIGQNDTELLIVTNNHVVSGAKELSVYFNSDGQDADEDNVISAKIKGTDADKDLAVIAVQLSDIPDETMSSIKTATVGDSSALKVGEPVVAIGNAYGYGLSVTSGIVSALNREVTVQSDGQDITNKLIQTDAAINPGNSGGALLNSKGELIGINSVKFISEDVEGMGYAIPISDVENIIGDLMNKTTRDKVEDGQQGYLGVSNCVDVTSEVSQNYNMPTGVYVRKVLDGLGAANAGMQDGDIITKVDGTTISGYTQLKELMTYYKAGETIEVVVQRMEGSEYKEETLNITLSTQDEASAQSQQQSQDSGK</sequence>
<dbReference type="SUPFAM" id="SSF50494">
    <property type="entry name" value="Trypsin-like serine proteases"/>
    <property type="match status" value="1"/>
</dbReference>
<dbReference type="InterPro" id="IPR001478">
    <property type="entry name" value="PDZ"/>
</dbReference>
<gene>
    <name evidence="7" type="ORF">LKD36_09210</name>
</gene>
<dbReference type="AlphaFoldDB" id="A0AAE3A862"/>
<dbReference type="Pfam" id="PF13365">
    <property type="entry name" value="Trypsin_2"/>
    <property type="match status" value="1"/>
</dbReference>
<dbReference type="SMART" id="SM00228">
    <property type="entry name" value="PDZ"/>
    <property type="match status" value="1"/>
</dbReference>